<gene>
    <name evidence="5" type="ORF">O181_032195</name>
</gene>
<feature type="compositionally biased region" description="Polar residues" evidence="3">
    <location>
        <begin position="465"/>
        <end position="475"/>
    </location>
</feature>
<feature type="compositionally biased region" description="Low complexity" evidence="3">
    <location>
        <begin position="130"/>
        <end position="151"/>
    </location>
</feature>
<evidence type="ECO:0000256" key="3">
    <source>
        <dbReference type="SAM" id="MobiDB-lite"/>
    </source>
</evidence>
<name>A0A9Q3CZ83_9BASI</name>
<dbReference type="AlphaFoldDB" id="A0A9Q3CZ83"/>
<dbReference type="PROSITE" id="PS50011">
    <property type="entry name" value="PROTEIN_KINASE_DOM"/>
    <property type="match status" value="1"/>
</dbReference>
<feature type="domain" description="Protein kinase" evidence="4">
    <location>
        <begin position="652"/>
        <end position="978"/>
    </location>
</feature>
<dbReference type="GO" id="GO:0005829">
    <property type="term" value="C:cytosol"/>
    <property type="evidence" value="ECO:0007669"/>
    <property type="project" value="TreeGrafter"/>
</dbReference>
<dbReference type="InterPro" id="IPR016024">
    <property type="entry name" value="ARM-type_fold"/>
</dbReference>
<dbReference type="Gene3D" id="1.10.510.10">
    <property type="entry name" value="Transferase(Phosphotransferase) domain 1"/>
    <property type="match status" value="1"/>
</dbReference>
<dbReference type="OrthoDB" id="10252171at2759"/>
<accession>A0A9Q3CZ83</accession>
<dbReference type="PROSITE" id="PS00108">
    <property type="entry name" value="PROTEIN_KINASE_ST"/>
    <property type="match status" value="1"/>
</dbReference>
<dbReference type="Gene3D" id="3.30.200.20">
    <property type="entry name" value="Phosphorylase Kinase, domain 1"/>
    <property type="match status" value="1"/>
</dbReference>
<dbReference type="GO" id="GO:0035556">
    <property type="term" value="P:intracellular signal transduction"/>
    <property type="evidence" value="ECO:0007669"/>
    <property type="project" value="TreeGrafter"/>
</dbReference>
<dbReference type="EMBL" id="AVOT02011605">
    <property type="protein sequence ID" value="MBW0492480.1"/>
    <property type="molecule type" value="Genomic_DNA"/>
</dbReference>
<dbReference type="Pfam" id="PF00069">
    <property type="entry name" value="Pkinase"/>
    <property type="match status" value="1"/>
</dbReference>
<keyword evidence="6" id="KW-1185">Reference proteome</keyword>
<dbReference type="Proteomes" id="UP000765509">
    <property type="component" value="Unassembled WGS sequence"/>
</dbReference>
<feature type="region of interest" description="Disordered" evidence="3">
    <location>
        <begin position="340"/>
        <end position="362"/>
    </location>
</feature>
<sequence>MRIQNCTLKTLSIKKHVFQRRRVAAAVARHQPLACHLGRPAGYEPGRAAYKFKMKTFLNSTSSKLNSILNDSAPSTLPAHPRNSRNPIDSIESIESNKLPISVPDQLIFKTHHQRTSPIDKELLSIENSQSNSFKSGSNSESDSTGSLDSNSDLDFDSDSQIFNSNSNHHKLQIQKFTSQPSTPSKFSSSSKSQNHPNQTHINNNNNNNNNNLASKSNLYHHQEENPPHQSNLFIPNFYKFNNNQNHSIAKIIKEKRKIKNLNQSHSSLPNPISNDLHANHLDLLHSNFNADQRRSHTKRNSKLNRLSSSSSASSNSSHSSDQPLHQSSFNLILNSDESNQMTHLNPSNLKQPNLNLLSSSSSHQSQFKQNYSFSSLKSLLNDVIMTPTTEEWWTLGQISCKLSTKLNSPSTSKDFKTLQVNQGQQVDKEEEDEDEEEEEEEEEDDDDDHQGQDDDDEIGDESDNSGASSTDLCLTLPSNIQPNYASTPSLTSSKLLSPLNHPFNQPIPNQSISHLDLSSFQSSNSNLEPIPGLIPNGVEPSTALTTLTSVKGIIHMPPISTPIPSNSLTVSSDNSNYFQSMPKLSAMSSHSLTRINHHTPPPITLLSDILDKTSPTSPPRPCSLFHDGIVRKPIDPRSYSALTGHRSLQSFIIHSSAGSGAYGIVKYAHEKGSDGQPIGPPLVIKSIIKQKILADCWKRHKVLGPIPVEIHVLDHLRRVNYRPSIITMARKYIESRENLGQLQSIPSRSELIQNFNIHLNHSSIQQISQQKTGHPNICGILDYFEDPDYYYLVMPRFGQGKDLFERIELAPDGLPAKEMKKIIEQIVDALAFLHERNIAHRDLKDENVILDNDGNAQLIDFGSAAYVREGKKFETFSGTLDFAAPEVLKGERHGGKEVDIWALGVMMYVLVRGECPFWNEEEALSGLTKGTRARQSLDIKIESGELSESLMDLLQQCLSLDPDKRPTIEMICWHQYFIGKAGWKGNQDKIKVDERQVDD</sequence>
<dbReference type="GO" id="GO:0004674">
    <property type="term" value="F:protein serine/threonine kinase activity"/>
    <property type="evidence" value="ECO:0007669"/>
    <property type="project" value="TreeGrafter"/>
</dbReference>
<organism evidence="5 6">
    <name type="scientific">Austropuccinia psidii MF-1</name>
    <dbReference type="NCBI Taxonomy" id="1389203"/>
    <lineage>
        <taxon>Eukaryota</taxon>
        <taxon>Fungi</taxon>
        <taxon>Dikarya</taxon>
        <taxon>Basidiomycota</taxon>
        <taxon>Pucciniomycotina</taxon>
        <taxon>Pucciniomycetes</taxon>
        <taxon>Pucciniales</taxon>
        <taxon>Sphaerophragmiaceae</taxon>
        <taxon>Austropuccinia</taxon>
    </lineage>
</organism>
<keyword evidence="2" id="KW-0067">ATP-binding</keyword>
<feature type="compositionally biased region" description="Acidic residues" evidence="3">
    <location>
        <begin position="429"/>
        <end position="464"/>
    </location>
</feature>
<comment type="caution">
    <text evidence="5">The sequence shown here is derived from an EMBL/GenBank/DDBJ whole genome shotgun (WGS) entry which is preliminary data.</text>
</comment>
<evidence type="ECO:0000313" key="5">
    <source>
        <dbReference type="EMBL" id="MBW0492480.1"/>
    </source>
</evidence>
<dbReference type="SUPFAM" id="SSF56112">
    <property type="entry name" value="Protein kinase-like (PK-like)"/>
    <property type="match status" value="1"/>
</dbReference>
<feature type="region of interest" description="Disordered" evidence="3">
    <location>
        <begin position="407"/>
        <end position="475"/>
    </location>
</feature>
<dbReference type="PANTHER" id="PTHR24346:SF51">
    <property type="entry name" value="PAS DOMAIN-CONTAINING SERINE_THREONINE-PROTEIN KINASE"/>
    <property type="match status" value="1"/>
</dbReference>
<feature type="region of interest" description="Disordered" evidence="3">
    <location>
        <begin position="130"/>
        <end position="215"/>
    </location>
</feature>
<dbReference type="InterPro" id="IPR000719">
    <property type="entry name" value="Prot_kinase_dom"/>
</dbReference>
<evidence type="ECO:0000259" key="4">
    <source>
        <dbReference type="PROSITE" id="PS50011"/>
    </source>
</evidence>
<proteinExistence type="predicted"/>
<dbReference type="InterPro" id="IPR008271">
    <property type="entry name" value="Ser/Thr_kinase_AS"/>
</dbReference>
<evidence type="ECO:0000256" key="1">
    <source>
        <dbReference type="ARBA" id="ARBA00022741"/>
    </source>
</evidence>
<dbReference type="GO" id="GO:0005524">
    <property type="term" value="F:ATP binding"/>
    <property type="evidence" value="ECO:0007669"/>
    <property type="project" value="UniProtKB-KW"/>
</dbReference>
<dbReference type="PANTHER" id="PTHR24346">
    <property type="entry name" value="MAP/MICROTUBULE AFFINITY-REGULATING KINASE"/>
    <property type="match status" value="1"/>
</dbReference>
<dbReference type="InterPro" id="IPR011009">
    <property type="entry name" value="Kinase-like_dom_sf"/>
</dbReference>
<dbReference type="SMART" id="SM00220">
    <property type="entry name" value="S_TKc"/>
    <property type="match status" value="1"/>
</dbReference>
<feature type="region of interest" description="Disordered" evidence="3">
    <location>
        <begin position="289"/>
        <end position="325"/>
    </location>
</feature>
<evidence type="ECO:0000256" key="2">
    <source>
        <dbReference type="ARBA" id="ARBA00022840"/>
    </source>
</evidence>
<feature type="compositionally biased region" description="Low complexity" evidence="3">
    <location>
        <begin position="345"/>
        <end position="362"/>
    </location>
</feature>
<reference evidence="5" key="1">
    <citation type="submission" date="2021-03" db="EMBL/GenBank/DDBJ databases">
        <title>Draft genome sequence of rust myrtle Austropuccinia psidii MF-1, a brazilian biotype.</title>
        <authorList>
            <person name="Quecine M.C."/>
            <person name="Pachon D.M.R."/>
            <person name="Bonatelli M.L."/>
            <person name="Correr F.H."/>
            <person name="Franceschini L.M."/>
            <person name="Leite T.F."/>
            <person name="Margarido G.R.A."/>
            <person name="Almeida C.A."/>
            <person name="Ferrarezi J.A."/>
            <person name="Labate C.A."/>
        </authorList>
    </citation>
    <scope>NUCLEOTIDE SEQUENCE</scope>
    <source>
        <strain evidence="5">MF-1</strain>
    </source>
</reference>
<protein>
    <recommendedName>
        <fullName evidence="4">Protein kinase domain-containing protein</fullName>
    </recommendedName>
</protein>
<dbReference type="SUPFAM" id="SSF48371">
    <property type="entry name" value="ARM repeat"/>
    <property type="match status" value="1"/>
</dbReference>
<feature type="compositionally biased region" description="Low complexity" evidence="3">
    <location>
        <begin position="203"/>
        <end position="212"/>
    </location>
</feature>
<feature type="region of interest" description="Disordered" evidence="3">
    <location>
        <begin position="69"/>
        <end position="89"/>
    </location>
</feature>
<keyword evidence="1" id="KW-0547">Nucleotide-binding</keyword>
<evidence type="ECO:0000313" key="6">
    <source>
        <dbReference type="Proteomes" id="UP000765509"/>
    </source>
</evidence>
<feature type="compositionally biased region" description="Low complexity" evidence="3">
    <location>
        <begin position="308"/>
        <end position="321"/>
    </location>
</feature>
<dbReference type="GO" id="GO:0005634">
    <property type="term" value="C:nucleus"/>
    <property type="evidence" value="ECO:0007669"/>
    <property type="project" value="TreeGrafter"/>
</dbReference>
<feature type="compositionally biased region" description="Low complexity" evidence="3">
    <location>
        <begin position="177"/>
        <end position="194"/>
    </location>
</feature>
<dbReference type="GO" id="GO:0045719">
    <property type="term" value="P:negative regulation of glycogen biosynthetic process"/>
    <property type="evidence" value="ECO:0007669"/>
    <property type="project" value="TreeGrafter"/>
</dbReference>